<accession>A0A8S9Y5S2</accession>
<proteinExistence type="predicted"/>
<name>A0A8S9Y5S2_APOLU</name>
<dbReference type="SUPFAM" id="SSF50985">
    <property type="entry name" value="RCC1/BLIP-II"/>
    <property type="match status" value="1"/>
</dbReference>
<dbReference type="Proteomes" id="UP000466442">
    <property type="component" value="Linkage Group LG1"/>
</dbReference>
<evidence type="ECO:0000313" key="2">
    <source>
        <dbReference type="EMBL" id="KAF6215696.1"/>
    </source>
</evidence>
<feature type="repeat" description="RCC1" evidence="1">
    <location>
        <begin position="311"/>
        <end position="363"/>
    </location>
</feature>
<dbReference type="Pfam" id="PF13540">
    <property type="entry name" value="RCC1_2"/>
    <property type="match status" value="1"/>
</dbReference>
<dbReference type="PROSITE" id="PS50012">
    <property type="entry name" value="RCC1_3"/>
    <property type="match status" value="1"/>
</dbReference>
<dbReference type="InterPro" id="IPR051553">
    <property type="entry name" value="Ran_GTPase-activating"/>
</dbReference>
<keyword evidence="3" id="KW-1185">Reference proteome</keyword>
<dbReference type="InterPro" id="IPR000408">
    <property type="entry name" value="Reg_chr_condens"/>
</dbReference>
<dbReference type="OrthoDB" id="10253607at2759"/>
<gene>
    <name evidence="2" type="ORF">GE061_000027</name>
</gene>
<dbReference type="AlphaFoldDB" id="A0A8S9Y5S2"/>
<dbReference type="EMBL" id="WIXP02000001">
    <property type="protein sequence ID" value="KAF6215696.1"/>
    <property type="molecule type" value="Genomic_DNA"/>
</dbReference>
<reference evidence="2" key="1">
    <citation type="journal article" date="2021" name="Mol. Ecol. Resour.">
        <title>Apolygus lucorum genome provides insights into omnivorousness and mesophyll feeding.</title>
        <authorList>
            <person name="Liu Y."/>
            <person name="Liu H."/>
            <person name="Wang H."/>
            <person name="Huang T."/>
            <person name="Liu B."/>
            <person name="Yang B."/>
            <person name="Yin L."/>
            <person name="Li B."/>
            <person name="Zhang Y."/>
            <person name="Zhang S."/>
            <person name="Jiang F."/>
            <person name="Zhang X."/>
            <person name="Ren Y."/>
            <person name="Wang B."/>
            <person name="Wang S."/>
            <person name="Lu Y."/>
            <person name="Wu K."/>
            <person name="Fan W."/>
            <person name="Wang G."/>
        </authorList>
    </citation>
    <scope>NUCLEOTIDE SEQUENCE</scope>
    <source>
        <strain evidence="2">12Hb</strain>
    </source>
</reference>
<dbReference type="Gene3D" id="2.130.10.30">
    <property type="entry name" value="Regulator of chromosome condensation 1/beta-lactamase-inhibitor protein II"/>
    <property type="match status" value="1"/>
</dbReference>
<dbReference type="PANTHER" id="PTHR45982">
    <property type="entry name" value="REGULATOR OF CHROMOSOME CONDENSATION"/>
    <property type="match status" value="1"/>
</dbReference>
<sequence length="512" mass="56286">MIGNGLPLVDVREIETLRHYFTDQQASKVKSLHVYGPADRLSAIYITVDDEVYLAGGDSLVGDDLTAPTLKECRLILELSGKSIAKVVVGVHFGAALTEGHDLYIWGSNVGREAVDVPAGLTRLALGVHQSGTGSCSECFCELVPRRWGGVLLSWCPQCRTYCNRVSKFPLPSSWVGEPRTVFGYKADDVPPKLPESFCVRCGFKECFVQRVANFMIVFCWICEHPIDGNTPIIPLQTSSNPHKVTFPSPLHIEDIAAGRNFMLLQTSSDLIVWGEIGDQKYNHAMLNLDNVVPAKIACGSDHVAVITDEGALYTSGEGGAGQLGYEWSTDWPDHLTLWKVELAEQAVDVACGCCSTVCLLKTGKYVLFGADYAKVLNVREVCLYTSNSLFCVPSNAPRNYSESIESVREQFAKVKDDRSVVLTGVVTDIFILLQTSKSEKHEGHVLSETNKSVRDASSQTDFESKISQISIKLKDIGCQTVSKSEEVLEDSAVLQQHLGLRRCRNFSDNFS</sequence>
<comment type="caution">
    <text evidence="2">The sequence shown here is derived from an EMBL/GenBank/DDBJ whole genome shotgun (WGS) entry which is preliminary data.</text>
</comment>
<organism evidence="2 3">
    <name type="scientific">Apolygus lucorum</name>
    <name type="common">Small green plant bug</name>
    <name type="synonym">Lygocoris lucorum</name>
    <dbReference type="NCBI Taxonomy" id="248454"/>
    <lineage>
        <taxon>Eukaryota</taxon>
        <taxon>Metazoa</taxon>
        <taxon>Ecdysozoa</taxon>
        <taxon>Arthropoda</taxon>
        <taxon>Hexapoda</taxon>
        <taxon>Insecta</taxon>
        <taxon>Pterygota</taxon>
        <taxon>Neoptera</taxon>
        <taxon>Paraneoptera</taxon>
        <taxon>Hemiptera</taxon>
        <taxon>Heteroptera</taxon>
        <taxon>Panheteroptera</taxon>
        <taxon>Cimicomorpha</taxon>
        <taxon>Miridae</taxon>
        <taxon>Mirini</taxon>
        <taxon>Apolygus</taxon>
    </lineage>
</organism>
<evidence type="ECO:0000256" key="1">
    <source>
        <dbReference type="PROSITE-ProRule" id="PRU00235"/>
    </source>
</evidence>
<protein>
    <submittedName>
        <fullName evidence="2">Uncharacterized protein</fullName>
    </submittedName>
</protein>
<evidence type="ECO:0000313" key="3">
    <source>
        <dbReference type="Proteomes" id="UP000466442"/>
    </source>
</evidence>
<dbReference type="InterPro" id="IPR009091">
    <property type="entry name" value="RCC1/BLIP-II"/>
</dbReference>
<dbReference type="PANTHER" id="PTHR45982:SF1">
    <property type="entry name" value="REGULATOR OF CHROMOSOME CONDENSATION"/>
    <property type="match status" value="1"/>
</dbReference>